<name>A0A0E3ZLB1_9BURK</name>
<evidence type="ECO:0000313" key="1">
    <source>
        <dbReference type="EMBL" id="AKD25282.1"/>
    </source>
</evidence>
<evidence type="ECO:0000313" key="2">
    <source>
        <dbReference type="Proteomes" id="UP000061135"/>
    </source>
</evidence>
<dbReference type="STRING" id="1835254.CL55_00009490"/>
<reference evidence="1 2" key="1">
    <citation type="submission" date="2014-03" db="EMBL/GenBank/DDBJ databases">
        <title>Genome of Polynucleobacter strain MWH-MoK4.</title>
        <authorList>
            <person name="Hahn M.W."/>
        </authorList>
    </citation>
    <scope>NUCLEOTIDE SEQUENCE [LARGE SCALE GENOMIC DNA]</scope>
    <source>
        <strain evidence="1 2">MWH-MoK4</strain>
    </source>
</reference>
<sequence>MDKPRRAIASQCNNAFSLGLDQKTFNDLKKLQEDPVFILKNKRVPSRTLVTRAAIQFYASAVNQAKELNKTEWIHSQNLHMEHLAKLGTK</sequence>
<dbReference type="AlphaFoldDB" id="A0A0E3ZLB1"/>
<dbReference type="PATRIC" id="fig|576611.7.peg.965"/>
<protein>
    <submittedName>
        <fullName evidence="1">Uncharacterized protein</fullName>
    </submittedName>
</protein>
<proteinExistence type="predicted"/>
<accession>A0A0E3ZLB1</accession>
<dbReference type="RefSeq" id="WP_046330094.1">
    <property type="nucleotide sequence ID" value="NZ_CP007501.1"/>
</dbReference>
<keyword evidence="2" id="KW-1185">Reference proteome</keyword>
<gene>
    <name evidence="1" type="ORF">CL55_00009490</name>
</gene>
<dbReference type="HOGENOM" id="CLU_2438280_0_0_4"/>
<dbReference type="KEGG" id="pdq:CL55_00009490"/>
<dbReference type="Proteomes" id="UP000061135">
    <property type="component" value="Chromosome"/>
</dbReference>
<dbReference type="EMBL" id="CP007501">
    <property type="protein sequence ID" value="AKD25282.1"/>
    <property type="molecule type" value="Genomic_DNA"/>
</dbReference>
<organism evidence="1 2">
    <name type="scientific">Polynucleobacter duraquae</name>
    <dbReference type="NCBI Taxonomy" id="1835254"/>
    <lineage>
        <taxon>Bacteria</taxon>
        <taxon>Pseudomonadati</taxon>
        <taxon>Pseudomonadota</taxon>
        <taxon>Betaproteobacteria</taxon>
        <taxon>Burkholderiales</taxon>
        <taxon>Burkholderiaceae</taxon>
        <taxon>Polynucleobacter</taxon>
    </lineage>
</organism>